<feature type="region of interest" description="Disordered" evidence="1">
    <location>
        <begin position="1"/>
        <end position="39"/>
    </location>
</feature>
<accession>A0A6J4T603</accession>
<dbReference type="EMBL" id="CADCVM010000361">
    <property type="protein sequence ID" value="CAA9514086.1"/>
    <property type="molecule type" value="Genomic_DNA"/>
</dbReference>
<gene>
    <name evidence="2" type="ORF">AVDCRST_MAG05-3196</name>
</gene>
<proteinExistence type="predicted"/>
<sequence length="66" mass="7019">MRALARASRVGGAASPRGGTVGGHVRRIGGRAREGAGTPERTIYRGIERFERDGMLLPYLGALWGP</sequence>
<name>A0A6J4T603_9ACTN</name>
<organism evidence="2">
    <name type="scientific">uncultured Rubrobacteraceae bacterium</name>
    <dbReference type="NCBI Taxonomy" id="349277"/>
    <lineage>
        <taxon>Bacteria</taxon>
        <taxon>Bacillati</taxon>
        <taxon>Actinomycetota</taxon>
        <taxon>Rubrobacteria</taxon>
        <taxon>Rubrobacterales</taxon>
        <taxon>Rubrobacteraceae</taxon>
        <taxon>environmental samples</taxon>
    </lineage>
</organism>
<dbReference type="AlphaFoldDB" id="A0A6J4T603"/>
<evidence type="ECO:0000256" key="1">
    <source>
        <dbReference type="SAM" id="MobiDB-lite"/>
    </source>
</evidence>
<evidence type="ECO:0000313" key="2">
    <source>
        <dbReference type="EMBL" id="CAA9514086.1"/>
    </source>
</evidence>
<protein>
    <submittedName>
        <fullName evidence="2">Uncharacterized protein</fullName>
    </submittedName>
</protein>
<reference evidence="2" key="1">
    <citation type="submission" date="2020-02" db="EMBL/GenBank/DDBJ databases">
        <authorList>
            <person name="Meier V. D."/>
        </authorList>
    </citation>
    <scope>NUCLEOTIDE SEQUENCE</scope>
    <source>
        <strain evidence="2">AVDCRST_MAG05</strain>
    </source>
</reference>